<dbReference type="InterPro" id="IPR003593">
    <property type="entry name" value="AAA+_ATPase"/>
</dbReference>
<evidence type="ECO:0000313" key="6">
    <source>
        <dbReference type="EMBL" id="CAG7606618.1"/>
    </source>
</evidence>
<feature type="compositionally biased region" description="Low complexity" evidence="4">
    <location>
        <begin position="385"/>
        <end position="394"/>
    </location>
</feature>
<dbReference type="Pfam" id="PF08402">
    <property type="entry name" value="TOBE_2"/>
    <property type="match status" value="1"/>
</dbReference>
<keyword evidence="3 6" id="KW-0067">ATP-binding</keyword>
<dbReference type="AlphaFoldDB" id="A0A916JY40"/>
<dbReference type="Pfam" id="PF00005">
    <property type="entry name" value="ABC_tran"/>
    <property type="match status" value="1"/>
</dbReference>
<name>A0A916JY40_9MICO</name>
<feature type="domain" description="ABC transporter" evidence="5">
    <location>
        <begin position="14"/>
        <end position="244"/>
    </location>
</feature>
<dbReference type="EMBL" id="CAJVAP010000008">
    <property type="protein sequence ID" value="CAG7606618.1"/>
    <property type="molecule type" value="Genomic_DNA"/>
</dbReference>
<evidence type="ECO:0000313" key="7">
    <source>
        <dbReference type="Proteomes" id="UP000693892"/>
    </source>
</evidence>
<dbReference type="InterPro" id="IPR050093">
    <property type="entry name" value="ABC_SmlMolc_Importer"/>
</dbReference>
<dbReference type="GO" id="GO:0043190">
    <property type="term" value="C:ATP-binding cassette (ABC) transporter complex"/>
    <property type="evidence" value="ECO:0007669"/>
    <property type="project" value="InterPro"/>
</dbReference>
<accession>A0A916JY40</accession>
<dbReference type="PANTHER" id="PTHR42781">
    <property type="entry name" value="SPERMIDINE/PUTRESCINE IMPORT ATP-BINDING PROTEIN POTA"/>
    <property type="match status" value="1"/>
</dbReference>
<dbReference type="InterPro" id="IPR013611">
    <property type="entry name" value="Transp-assoc_OB_typ2"/>
</dbReference>
<proteinExistence type="predicted"/>
<dbReference type="RefSeq" id="WP_218114571.1">
    <property type="nucleotide sequence ID" value="NZ_CAJVAP010000008.1"/>
</dbReference>
<feature type="region of interest" description="Disordered" evidence="4">
    <location>
        <begin position="359"/>
        <end position="394"/>
    </location>
</feature>
<dbReference type="FunFam" id="3.40.50.300:FF:000133">
    <property type="entry name" value="Spermidine/putrescine import ATP-binding protein PotA"/>
    <property type="match status" value="1"/>
</dbReference>
<dbReference type="Proteomes" id="UP000693892">
    <property type="component" value="Unassembled WGS sequence"/>
</dbReference>
<organism evidence="6 7">
    <name type="scientific">Leucobacter soli</name>
    <dbReference type="NCBI Taxonomy" id="2812850"/>
    <lineage>
        <taxon>Bacteria</taxon>
        <taxon>Bacillati</taxon>
        <taxon>Actinomycetota</taxon>
        <taxon>Actinomycetes</taxon>
        <taxon>Micrococcales</taxon>
        <taxon>Microbacteriaceae</taxon>
        <taxon>Leucobacter</taxon>
    </lineage>
</organism>
<evidence type="ECO:0000256" key="2">
    <source>
        <dbReference type="ARBA" id="ARBA00022741"/>
    </source>
</evidence>
<reference evidence="6" key="1">
    <citation type="submission" date="2021-06" db="EMBL/GenBank/DDBJ databases">
        <authorList>
            <person name="Criscuolo A."/>
        </authorList>
    </citation>
    <scope>NUCLEOTIDE SEQUENCE</scope>
    <source>
        <strain evidence="6">CIP111803</strain>
    </source>
</reference>
<dbReference type="GO" id="GO:0016887">
    <property type="term" value="F:ATP hydrolysis activity"/>
    <property type="evidence" value="ECO:0007669"/>
    <property type="project" value="InterPro"/>
</dbReference>
<evidence type="ECO:0000256" key="4">
    <source>
        <dbReference type="SAM" id="MobiDB-lite"/>
    </source>
</evidence>
<dbReference type="InterPro" id="IPR003439">
    <property type="entry name" value="ABC_transporter-like_ATP-bd"/>
</dbReference>
<dbReference type="PROSITE" id="PS50893">
    <property type="entry name" value="ABC_TRANSPORTER_2"/>
    <property type="match status" value="1"/>
</dbReference>
<protein>
    <submittedName>
        <fullName evidence="6">Spermidine/putrescine import ATP-binding protein PotA</fullName>
    </submittedName>
</protein>
<evidence type="ECO:0000259" key="5">
    <source>
        <dbReference type="PROSITE" id="PS50893"/>
    </source>
</evidence>
<dbReference type="GO" id="GO:0005524">
    <property type="term" value="F:ATP binding"/>
    <property type="evidence" value="ECO:0007669"/>
    <property type="project" value="UniProtKB-KW"/>
</dbReference>
<keyword evidence="1" id="KW-0813">Transport</keyword>
<dbReference type="SMART" id="SM00382">
    <property type="entry name" value="AAA"/>
    <property type="match status" value="1"/>
</dbReference>
<dbReference type="GO" id="GO:0022857">
    <property type="term" value="F:transmembrane transporter activity"/>
    <property type="evidence" value="ECO:0007669"/>
    <property type="project" value="InterPro"/>
</dbReference>
<evidence type="ECO:0000256" key="3">
    <source>
        <dbReference type="ARBA" id="ARBA00022840"/>
    </source>
</evidence>
<dbReference type="PANTHER" id="PTHR42781:SF4">
    <property type="entry name" value="SPERMIDINE_PUTRESCINE IMPORT ATP-BINDING PROTEIN POTA"/>
    <property type="match status" value="1"/>
</dbReference>
<comment type="caution">
    <text evidence="6">The sequence shown here is derived from an EMBL/GenBank/DDBJ whole genome shotgun (WGS) entry which is preliminary data.</text>
</comment>
<evidence type="ECO:0000256" key="1">
    <source>
        <dbReference type="ARBA" id="ARBA00022448"/>
    </source>
</evidence>
<keyword evidence="7" id="KW-1185">Reference proteome</keyword>
<gene>
    <name evidence="6" type="primary">potA_3</name>
    <name evidence="6" type="ORF">LEUCIP111803_00950</name>
</gene>
<sequence>MTQHASHPADTPLLQVDRVTARYGSVTAVDDVTFDIAEGEFFALLGPSGCGKTTLLRTIAGFESPASGDIRLDGSSLLGIAAHRRPVNLMFQSYALFGHLSVEKNIAYGLEAEGLPRAEILRRVADIMDVIGLNEFAKRRPAKLSGGQRQRVALARALVKQPRLLLLDEPLSALDRKVREEMQLELKRLQHEAGMTFVVVTHDQEEAMSMADRIVVLNRGRLEQLDTPVSLYAQPSSRFVAAFIGTANLLDGEATATGVALPSIGELPVGHALAPGRRATVVVRPEDVTVVAEETSATGTGAPELAGTVVDATFLGGSSTLSVEVPGLAQPIRATVHTATSVRRGDRVRLGLDPARLVAVADPRDREPADPGTASGGDAGGTSGGDAALAGAAQ</sequence>
<feature type="compositionally biased region" description="Gly residues" evidence="4">
    <location>
        <begin position="374"/>
        <end position="384"/>
    </location>
</feature>
<dbReference type="PROSITE" id="PS00211">
    <property type="entry name" value="ABC_TRANSPORTER_1"/>
    <property type="match status" value="1"/>
</dbReference>
<keyword evidence="2" id="KW-0547">Nucleotide-binding</keyword>
<dbReference type="InterPro" id="IPR017871">
    <property type="entry name" value="ABC_transporter-like_CS"/>
</dbReference>